<dbReference type="GO" id="GO:0006506">
    <property type="term" value="P:GPI anchor biosynthetic process"/>
    <property type="evidence" value="ECO:0007669"/>
    <property type="project" value="TreeGrafter"/>
</dbReference>
<dbReference type="InterPro" id="IPR005135">
    <property type="entry name" value="Endo/exonuclease/phosphatase"/>
</dbReference>
<dbReference type="InterPro" id="IPR036691">
    <property type="entry name" value="Endo/exonu/phosph_ase_sf"/>
</dbReference>
<dbReference type="EMBL" id="CP158374">
    <property type="protein sequence ID" value="XBX82448.1"/>
    <property type="molecule type" value="Genomic_DNA"/>
</dbReference>
<organism evidence="2">
    <name type="scientific">Agromyces sp. G08B096</name>
    <dbReference type="NCBI Taxonomy" id="3156399"/>
    <lineage>
        <taxon>Bacteria</taxon>
        <taxon>Bacillati</taxon>
        <taxon>Actinomycetota</taxon>
        <taxon>Actinomycetes</taxon>
        <taxon>Micrococcales</taxon>
        <taxon>Microbacteriaceae</taxon>
        <taxon>Agromyces</taxon>
    </lineage>
</organism>
<dbReference type="GO" id="GO:0004519">
    <property type="term" value="F:endonuclease activity"/>
    <property type="evidence" value="ECO:0007669"/>
    <property type="project" value="UniProtKB-KW"/>
</dbReference>
<dbReference type="PANTHER" id="PTHR14859">
    <property type="entry name" value="CALCOFLUOR WHITE HYPERSENSITIVE PROTEIN PRECURSOR"/>
    <property type="match status" value="1"/>
</dbReference>
<evidence type="ECO:0000313" key="2">
    <source>
        <dbReference type="EMBL" id="XBX82448.1"/>
    </source>
</evidence>
<gene>
    <name evidence="2" type="ORF">ABIQ69_00635</name>
</gene>
<keyword evidence="2" id="KW-0540">Nuclease</keyword>
<evidence type="ECO:0000259" key="1">
    <source>
        <dbReference type="Pfam" id="PF03372"/>
    </source>
</evidence>
<dbReference type="InterPro" id="IPR051916">
    <property type="entry name" value="GPI-anchor_lipid_remodeler"/>
</dbReference>
<sequence length="273" mass="29654">MRLVTWNVLWRFEPDWRARERALLRLLDDLAPDVVGLQESWYDAEGLTQAARIAEHLGTAFHHAFAAPSLPPVPDPPEHPDQAGARMGVGLVSRWPIAEVREHVLPVSHRQVAPVALEARIERPDAPFDVLVAATEWEPAYADDHLAQTARLAELLASGDPAVPRFLLADLNCDASQPEFAPLAEVADDTWELGGGDPEAVTLSSAVPFAPLEAVKEIDRRIDHVLIGRGASVDVAAAFTVEDPVDDVFPSDHFPVVADISLHVSDPATATMP</sequence>
<proteinExistence type="predicted"/>
<keyword evidence="2" id="KW-0255">Endonuclease</keyword>
<feature type="domain" description="Endonuclease/exonuclease/phosphatase" evidence="1">
    <location>
        <begin position="4"/>
        <end position="253"/>
    </location>
</feature>
<reference evidence="2" key="1">
    <citation type="submission" date="2024-05" db="EMBL/GenBank/DDBJ databases">
        <authorList>
            <person name="Yu L."/>
        </authorList>
    </citation>
    <scope>NUCLEOTIDE SEQUENCE</scope>
    <source>
        <strain evidence="2">G08B096</strain>
    </source>
</reference>
<name>A0AAU7W706_9MICO</name>
<keyword evidence="2" id="KW-0378">Hydrolase</keyword>
<dbReference type="PANTHER" id="PTHR14859:SF1">
    <property type="entry name" value="PGAP2-INTERACTING PROTEIN"/>
    <property type="match status" value="1"/>
</dbReference>
<protein>
    <submittedName>
        <fullName evidence="2">Endonuclease/exonuclease/phosphatase family protein</fullName>
    </submittedName>
</protein>
<dbReference type="SUPFAM" id="SSF56219">
    <property type="entry name" value="DNase I-like"/>
    <property type="match status" value="1"/>
</dbReference>
<dbReference type="Pfam" id="PF03372">
    <property type="entry name" value="Exo_endo_phos"/>
    <property type="match status" value="1"/>
</dbReference>
<dbReference type="Gene3D" id="3.60.10.10">
    <property type="entry name" value="Endonuclease/exonuclease/phosphatase"/>
    <property type="match status" value="1"/>
</dbReference>
<dbReference type="GO" id="GO:0016020">
    <property type="term" value="C:membrane"/>
    <property type="evidence" value="ECO:0007669"/>
    <property type="project" value="GOC"/>
</dbReference>
<dbReference type="RefSeq" id="WP_350348465.1">
    <property type="nucleotide sequence ID" value="NZ_CP158374.1"/>
</dbReference>
<dbReference type="AlphaFoldDB" id="A0AAU7W706"/>
<accession>A0AAU7W706</accession>